<keyword evidence="2" id="KW-1185">Reference proteome</keyword>
<protein>
    <submittedName>
        <fullName evidence="1">(2Fe-2S) ferredoxin domain-containing protein</fullName>
    </submittedName>
</protein>
<gene>
    <name evidence="1" type="ORF">QQ91_0008665</name>
</gene>
<dbReference type="AlphaFoldDB" id="A0ABD4T2H1"/>
<name>A0ABD4T2H1_9CYAN</name>
<reference evidence="1 2" key="1">
    <citation type="journal article" date="2015" name="Genome Announc.">
        <title>Draft Genome Sequence of Filamentous Marine Cyanobacterium Lyngbya confervoides Strain BDU141951.</title>
        <authorList>
            <person name="Chandrababunaidu M.M."/>
            <person name="Sen D."/>
            <person name="Tripathy S."/>
        </authorList>
    </citation>
    <scope>NUCLEOTIDE SEQUENCE [LARGE SCALE GENOMIC DNA]</scope>
    <source>
        <strain evidence="1 2">BDU141951</strain>
    </source>
</reference>
<dbReference type="Gene3D" id="3.40.30.10">
    <property type="entry name" value="Glutaredoxin"/>
    <property type="match status" value="1"/>
</dbReference>
<dbReference type="Proteomes" id="UP000031561">
    <property type="component" value="Unassembled WGS sequence"/>
</dbReference>
<accession>A0ABD4T2H1</accession>
<sequence>MLYGCQSLTLGGTFIAFQQKKAGRIAAIQLQTAQGSQTIKASKWFRLVPQWSPQPGESIEISILKTVKAGKVKIKAFAVGPGAGSLPPSLEMPTPDCIAVCQSKGCGRRGSNQLQRQITAAIQSAGLDSRLRVISTDCLGECKGGPAVQLQPTGQIFTRPNPQTLVHAALGSPADAGTIL</sequence>
<organism evidence="1 2">
    <name type="scientific">Lyngbya confervoides BDU141951</name>
    <dbReference type="NCBI Taxonomy" id="1574623"/>
    <lineage>
        <taxon>Bacteria</taxon>
        <taxon>Bacillati</taxon>
        <taxon>Cyanobacteriota</taxon>
        <taxon>Cyanophyceae</taxon>
        <taxon>Oscillatoriophycideae</taxon>
        <taxon>Oscillatoriales</taxon>
        <taxon>Microcoleaceae</taxon>
        <taxon>Lyngbya</taxon>
    </lineage>
</organism>
<dbReference type="SUPFAM" id="SSF52833">
    <property type="entry name" value="Thioredoxin-like"/>
    <property type="match status" value="1"/>
</dbReference>
<proteinExistence type="predicted"/>
<dbReference type="EMBL" id="JTHE03000047">
    <property type="protein sequence ID" value="MCM1982893.1"/>
    <property type="molecule type" value="Genomic_DNA"/>
</dbReference>
<dbReference type="CDD" id="cd02980">
    <property type="entry name" value="TRX_Fd_family"/>
    <property type="match status" value="1"/>
</dbReference>
<dbReference type="RefSeq" id="WP_166281578.1">
    <property type="nucleotide sequence ID" value="NZ_JTHE03000047.1"/>
</dbReference>
<dbReference type="InterPro" id="IPR036249">
    <property type="entry name" value="Thioredoxin-like_sf"/>
</dbReference>
<evidence type="ECO:0000313" key="2">
    <source>
        <dbReference type="Proteomes" id="UP000031561"/>
    </source>
</evidence>
<evidence type="ECO:0000313" key="1">
    <source>
        <dbReference type="EMBL" id="MCM1982893.1"/>
    </source>
</evidence>
<comment type="caution">
    <text evidence="1">The sequence shown here is derived from an EMBL/GenBank/DDBJ whole genome shotgun (WGS) entry which is preliminary data.</text>
</comment>